<evidence type="ECO:0000256" key="2">
    <source>
        <dbReference type="ARBA" id="ARBA00023015"/>
    </source>
</evidence>
<evidence type="ECO:0000313" key="7">
    <source>
        <dbReference type="EMBL" id="CTQ73875.1"/>
    </source>
</evidence>
<proteinExistence type="inferred from homology"/>
<evidence type="ECO:0000256" key="3">
    <source>
        <dbReference type="ARBA" id="ARBA00023125"/>
    </source>
</evidence>
<dbReference type="STRING" id="311410.LA5095_00692"/>
<keyword evidence="2" id="KW-0805">Transcription regulation</keyword>
<evidence type="ECO:0000259" key="6">
    <source>
        <dbReference type="PROSITE" id="PS50931"/>
    </source>
</evidence>
<dbReference type="InterPro" id="IPR000847">
    <property type="entry name" value="LysR_HTH_N"/>
</dbReference>
<dbReference type="FunFam" id="1.10.10.10:FF:000001">
    <property type="entry name" value="LysR family transcriptional regulator"/>
    <property type="match status" value="1"/>
</dbReference>
<dbReference type="EMBL" id="CXWC01000011">
    <property type="protein sequence ID" value="CTQ73875.1"/>
    <property type="molecule type" value="Genomic_DNA"/>
</dbReference>
<accession>A0A0M6ZED8</accession>
<dbReference type="InterPro" id="IPR005119">
    <property type="entry name" value="LysR_subst-bd"/>
</dbReference>
<evidence type="ECO:0000313" key="8">
    <source>
        <dbReference type="Proteomes" id="UP000049983"/>
    </source>
</evidence>
<dbReference type="InterPro" id="IPR036390">
    <property type="entry name" value="WH_DNA-bd_sf"/>
</dbReference>
<dbReference type="GO" id="GO:0003677">
    <property type="term" value="F:DNA binding"/>
    <property type="evidence" value="ECO:0007669"/>
    <property type="project" value="UniProtKB-KW"/>
</dbReference>
<dbReference type="PRINTS" id="PR00039">
    <property type="entry name" value="HTHLYSR"/>
</dbReference>
<dbReference type="Gene3D" id="1.10.10.10">
    <property type="entry name" value="Winged helix-like DNA-binding domain superfamily/Winged helix DNA-binding domain"/>
    <property type="match status" value="1"/>
</dbReference>
<evidence type="ECO:0000256" key="4">
    <source>
        <dbReference type="ARBA" id="ARBA00023159"/>
    </source>
</evidence>
<feature type="domain" description="HTH lysR-type" evidence="6">
    <location>
        <begin position="1"/>
        <end position="58"/>
    </location>
</feature>
<evidence type="ECO:0000256" key="1">
    <source>
        <dbReference type="ARBA" id="ARBA00009437"/>
    </source>
</evidence>
<dbReference type="Proteomes" id="UP000049983">
    <property type="component" value="Unassembled WGS sequence"/>
</dbReference>
<dbReference type="Gene3D" id="3.40.190.10">
    <property type="entry name" value="Periplasmic binding protein-like II"/>
    <property type="match status" value="2"/>
</dbReference>
<gene>
    <name evidence="7" type="primary">oxyR_2</name>
    <name evidence="7" type="ORF">LA5096_03832</name>
</gene>
<evidence type="ECO:0000256" key="5">
    <source>
        <dbReference type="ARBA" id="ARBA00023163"/>
    </source>
</evidence>
<dbReference type="Pfam" id="PF03466">
    <property type="entry name" value="LysR_substrate"/>
    <property type="match status" value="1"/>
</dbReference>
<dbReference type="GeneID" id="97671160"/>
<dbReference type="PROSITE" id="PS50931">
    <property type="entry name" value="HTH_LYSR"/>
    <property type="match status" value="1"/>
</dbReference>
<protein>
    <submittedName>
        <fullName evidence="7">Morphology and auto-aggregation control protein</fullName>
    </submittedName>
</protein>
<dbReference type="PANTHER" id="PTHR30346:SF26">
    <property type="entry name" value="HYDROGEN PEROXIDE-INDUCIBLE GENES ACTIVATOR"/>
    <property type="match status" value="1"/>
</dbReference>
<comment type="similarity">
    <text evidence="1">Belongs to the LysR transcriptional regulatory family.</text>
</comment>
<dbReference type="PANTHER" id="PTHR30346">
    <property type="entry name" value="TRANSCRIPTIONAL DUAL REGULATOR HCAR-RELATED"/>
    <property type="match status" value="1"/>
</dbReference>
<organism evidence="7 8">
    <name type="scientific">Roseibium album</name>
    <dbReference type="NCBI Taxonomy" id="311410"/>
    <lineage>
        <taxon>Bacteria</taxon>
        <taxon>Pseudomonadati</taxon>
        <taxon>Pseudomonadota</taxon>
        <taxon>Alphaproteobacteria</taxon>
        <taxon>Hyphomicrobiales</taxon>
        <taxon>Stappiaceae</taxon>
        <taxon>Roseibium</taxon>
    </lineage>
</organism>
<keyword evidence="3" id="KW-0238">DNA-binding</keyword>
<dbReference type="GO" id="GO:0032993">
    <property type="term" value="C:protein-DNA complex"/>
    <property type="evidence" value="ECO:0007669"/>
    <property type="project" value="TreeGrafter"/>
</dbReference>
<keyword evidence="8" id="KW-1185">Reference proteome</keyword>
<dbReference type="Pfam" id="PF00126">
    <property type="entry name" value="HTH_1"/>
    <property type="match status" value="1"/>
</dbReference>
<name>A0A0M6ZED8_9HYPH</name>
<dbReference type="AlphaFoldDB" id="A0A0M6ZED8"/>
<reference evidence="8" key="1">
    <citation type="submission" date="2015-07" db="EMBL/GenBank/DDBJ databases">
        <authorList>
            <person name="Rodrigo-Torres Lidia"/>
            <person name="Arahal R.David."/>
        </authorList>
    </citation>
    <scope>NUCLEOTIDE SEQUENCE [LARGE SCALE GENOMIC DNA]</scope>
    <source>
        <strain evidence="8">CECT 5096</strain>
    </source>
</reference>
<keyword evidence="5" id="KW-0804">Transcription</keyword>
<sequence>MNLRDLQYVAAVAHHRNFTRAARAVHVSQPALSNQIKKMELELGVQIFERTRNDVLLTEFGEQVAEVAAEINGLVDRISETAQHFRKLEATPFRLGMTPTLAAYLSGYFLDMIAELFPDLRLVIVEEKPTELSRMVEQMQLDAALISRNSHVMLYGGGSDDALTFTPLWFEPLYLGMREGHVLSGRNGIRAADVPAKYLIRFDIPFGYDLEKDLPASSSDAAERLGIDVRSARFETLCRHLVHCDACTIVNAIAAEQFKRDNLGLAFVPFDGEGSVRELGAITRRQYSRYGVVASISSYIGETPPKGTHGARQAVVHSVTERTAAAI</sequence>
<keyword evidence="4" id="KW-0010">Activator</keyword>
<dbReference type="GO" id="GO:0003700">
    <property type="term" value="F:DNA-binding transcription factor activity"/>
    <property type="evidence" value="ECO:0007669"/>
    <property type="project" value="InterPro"/>
</dbReference>
<dbReference type="SUPFAM" id="SSF46785">
    <property type="entry name" value="Winged helix' DNA-binding domain"/>
    <property type="match status" value="1"/>
</dbReference>
<dbReference type="InterPro" id="IPR036388">
    <property type="entry name" value="WH-like_DNA-bd_sf"/>
</dbReference>
<dbReference type="SUPFAM" id="SSF53850">
    <property type="entry name" value="Periplasmic binding protein-like II"/>
    <property type="match status" value="1"/>
</dbReference>
<dbReference type="RefSeq" id="WP_158510331.1">
    <property type="nucleotide sequence ID" value="NZ_CXWA01000005.1"/>
</dbReference>